<name>A0A0E3Q174_METMZ</name>
<proteinExistence type="predicted"/>
<organism evidence="1 2">
    <name type="scientific">Methanosarcina mazei WWM610</name>
    <dbReference type="NCBI Taxonomy" id="1434117"/>
    <lineage>
        <taxon>Archaea</taxon>
        <taxon>Methanobacteriati</taxon>
        <taxon>Methanobacteriota</taxon>
        <taxon>Stenosarchaea group</taxon>
        <taxon>Methanomicrobia</taxon>
        <taxon>Methanosarcinales</taxon>
        <taxon>Methanosarcinaceae</taxon>
        <taxon>Methanosarcina</taxon>
    </lineage>
</organism>
<dbReference type="Proteomes" id="UP000033058">
    <property type="component" value="Chromosome"/>
</dbReference>
<evidence type="ECO:0000313" key="2">
    <source>
        <dbReference type="Proteomes" id="UP000033058"/>
    </source>
</evidence>
<evidence type="ECO:0000313" key="1">
    <source>
        <dbReference type="EMBL" id="AKB41798.1"/>
    </source>
</evidence>
<dbReference type="EMBL" id="CP009509">
    <property type="protein sequence ID" value="AKB41798.1"/>
    <property type="molecule type" value="Genomic_DNA"/>
</dbReference>
<reference evidence="1 2" key="1">
    <citation type="submission" date="2014-07" db="EMBL/GenBank/DDBJ databases">
        <title>Methanogenic archaea and the global carbon cycle.</title>
        <authorList>
            <person name="Henriksen J.R."/>
            <person name="Luke J."/>
            <person name="Reinhart S."/>
            <person name="Benedict M.N."/>
            <person name="Youngblut N.D."/>
            <person name="Metcalf M.E."/>
            <person name="Whitaker R.J."/>
            <person name="Metcalf W.W."/>
        </authorList>
    </citation>
    <scope>NUCLEOTIDE SEQUENCE [LARGE SCALE GENOMIC DNA]</scope>
    <source>
        <strain evidence="1 2">WWM610</strain>
    </source>
</reference>
<gene>
    <name evidence="1" type="ORF">MSMAW_2807</name>
</gene>
<protein>
    <submittedName>
        <fullName evidence="1">Uncharacterized protein</fullName>
    </submittedName>
</protein>
<dbReference type="HOGENOM" id="CLU_2645938_0_0_2"/>
<dbReference type="AlphaFoldDB" id="A0A0E3Q174"/>
<accession>A0A0E3Q174</accession>
<sequence length="76" mass="8966">MGKLAESNYLNNCRFSVLSVFYISFSIRNRLSPEYAEKVLTKEYNKIKEKNKNVGLVRFELTIDGYLRTTAFTVFW</sequence>